<dbReference type="InterPro" id="IPR008906">
    <property type="entry name" value="HATC_C_dom"/>
</dbReference>
<dbReference type="Pfam" id="PF05699">
    <property type="entry name" value="Dimer_Tnp_hAT"/>
    <property type="match status" value="1"/>
</dbReference>
<reference evidence="2" key="1">
    <citation type="submission" date="2016-07" db="EMBL/GenBank/DDBJ databases">
        <authorList>
            <person name="Bretaudeau A."/>
        </authorList>
    </citation>
    <scope>NUCLEOTIDE SEQUENCE</scope>
    <source>
        <strain evidence="2">Rice</strain>
        <tissue evidence="2">Whole body</tissue>
    </source>
</reference>
<organism evidence="2">
    <name type="scientific">Spodoptera frugiperda</name>
    <name type="common">Fall armyworm</name>
    <dbReference type="NCBI Taxonomy" id="7108"/>
    <lineage>
        <taxon>Eukaryota</taxon>
        <taxon>Metazoa</taxon>
        <taxon>Ecdysozoa</taxon>
        <taxon>Arthropoda</taxon>
        <taxon>Hexapoda</taxon>
        <taxon>Insecta</taxon>
        <taxon>Pterygota</taxon>
        <taxon>Neoptera</taxon>
        <taxon>Endopterygota</taxon>
        <taxon>Lepidoptera</taxon>
        <taxon>Glossata</taxon>
        <taxon>Ditrysia</taxon>
        <taxon>Noctuoidea</taxon>
        <taxon>Noctuidae</taxon>
        <taxon>Amphipyrinae</taxon>
        <taxon>Spodoptera</taxon>
    </lineage>
</organism>
<feature type="domain" description="HAT C-terminal dimerisation" evidence="1">
    <location>
        <begin position="38"/>
        <end position="97"/>
    </location>
</feature>
<evidence type="ECO:0000313" key="2">
    <source>
        <dbReference type="EMBL" id="SOQ48881.1"/>
    </source>
</evidence>
<dbReference type="GO" id="GO:0046983">
    <property type="term" value="F:protein dimerization activity"/>
    <property type="evidence" value="ECO:0007669"/>
    <property type="project" value="InterPro"/>
</dbReference>
<dbReference type="EMBL" id="ODYU01006747">
    <property type="protein sequence ID" value="SOQ48881.1"/>
    <property type="molecule type" value="Genomic_DNA"/>
</dbReference>
<protein>
    <submittedName>
        <fullName evidence="2">SFRICE_035415</fullName>
    </submittedName>
</protein>
<sequence length="121" mass="14132">MYFNDLEKCFVDECIHLPREGELPRTMNAVLQVLRNKELETIYPNIDIALRMCVSTAVSNCSGERSFSCLKRVKNYLRSTMTDKRLNSLAILNIESTLLMSLNYDDVIDNFAKQKCRRRKF</sequence>
<accession>A0A2H1W722</accession>
<dbReference type="PANTHER" id="PTHR45749">
    <property type="match status" value="1"/>
</dbReference>
<dbReference type="PANTHER" id="PTHR45749:SF23">
    <property type="entry name" value="ZINC FINGER MYM-TYPE PROTEIN 1-LIKE"/>
    <property type="match status" value="1"/>
</dbReference>
<dbReference type="AlphaFoldDB" id="A0A2H1W722"/>
<proteinExistence type="predicted"/>
<name>A0A2H1W722_SPOFR</name>
<evidence type="ECO:0000259" key="1">
    <source>
        <dbReference type="Pfam" id="PF05699"/>
    </source>
</evidence>
<gene>
    <name evidence="2" type="ORF">SFRICE_035415</name>
</gene>